<dbReference type="InterPro" id="IPR045585">
    <property type="entry name" value="CdaA_N"/>
</dbReference>
<evidence type="ECO:0000313" key="13">
    <source>
        <dbReference type="Proteomes" id="UP000253209"/>
    </source>
</evidence>
<keyword evidence="3 10" id="KW-0808">Transferase</keyword>
<comment type="subunit">
    <text evidence="10">Probably a homodimer.</text>
</comment>
<keyword evidence="7 10" id="KW-0067">ATP-binding</keyword>
<dbReference type="PROSITE" id="PS51794">
    <property type="entry name" value="DAC"/>
    <property type="match status" value="1"/>
</dbReference>
<keyword evidence="5 10" id="KW-0548">Nucleotidyltransferase</keyword>
<evidence type="ECO:0000256" key="4">
    <source>
        <dbReference type="ARBA" id="ARBA00022692"/>
    </source>
</evidence>
<feature type="transmembrane region" description="Helical" evidence="10">
    <location>
        <begin position="61"/>
        <end position="82"/>
    </location>
</feature>
<keyword evidence="8 10" id="KW-1133">Transmembrane helix</keyword>
<proteinExistence type="inferred from homology"/>
<evidence type="ECO:0000256" key="3">
    <source>
        <dbReference type="ARBA" id="ARBA00022679"/>
    </source>
</evidence>
<dbReference type="PANTHER" id="PTHR34185:SF1">
    <property type="entry name" value="DIADENYLATE CYCLASE"/>
    <property type="match status" value="1"/>
</dbReference>
<dbReference type="NCBIfam" id="TIGR00159">
    <property type="entry name" value="diadenylate cyclase CdaA"/>
    <property type="match status" value="1"/>
</dbReference>
<dbReference type="OrthoDB" id="9807385at2"/>
<feature type="domain" description="DAC" evidence="11">
    <location>
        <begin position="83"/>
        <end position="252"/>
    </location>
</feature>
<comment type="caution">
    <text evidence="12">The sequence shown here is derived from an EMBL/GenBank/DDBJ whole genome shotgun (WGS) entry which is preliminary data.</text>
</comment>
<name>A0A367GPJ7_9SPHI</name>
<dbReference type="RefSeq" id="WP_114004328.1">
    <property type="nucleotide sequence ID" value="NZ_QGDC01000003.1"/>
</dbReference>
<gene>
    <name evidence="10" type="primary">dacA</name>
    <name evidence="12" type="ORF">DJ568_05835</name>
</gene>
<comment type="function">
    <text evidence="10">Catalyzes the condensation of 2 ATP molecules into cyclic di-AMP (c-di-AMP), a second messenger used to regulate differing processes in different bacteria.</text>
</comment>
<dbReference type="GO" id="GO:0005524">
    <property type="term" value="F:ATP binding"/>
    <property type="evidence" value="ECO:0007669"/>
    <property type="project" value="UniProtKB-UniRule"/>
</dbReference>
<dbReference type="HAMAP" id="MF_01499">
    <property type="entry name" value="DacA"/>
    <property type="match status" value="1"/>
</dbReference>
<dbReference type="PIRSF" id="PIRSF004793">
    <property type="entry name" value="UCP004793"/>
    <property type="match status" value="1"/>
</dbReference>
<evidence type="ECO:0000256" key="9">
    <source>
        <dbReference type="ARBA" id="ARBA00023136"/>
    </source>
</evidence>
<protein>
    <recommendedName>
        <fullName evidence="10">Diadenylate cyclase</fullName>
        <shortName evidence="10">DAC</shortName>
        <ecNumber evidence="10">2.7.7.85</ecNumber>
    </recommendedName>
    <alternativeName>
        <fullName evidence="10">Cyclic-di-AMP synthase</fullName>
        <shortName evidence="10">c-di-AMP synthase</shortName>
    </alternativeName>
</protein>
<dbReference type="Pfam" id="PF02457">
    <property type="entry name" value="DAC"/>
    <property type="match status" value="1"/>
</dbReference>
<feature type="transmembrane region" description="Helical" evidence="10">
    <location>
        <begin position="37"/>
        <end position="55"/>
    </location>
</feature>
<evidence type="ECO:0000256" key="2">
    <source>
        <dbReference type="ARBA" id="ARBA00022475"/>
    </source>
</evidence>
<evidence type="ECO:0000256" key="7">
    <source>
        <dbReference type="ARBA" id="ARBA00022840"/>
    </source>
</evidence>
<evidence type="ECO:0000256" key="8">
    <source>
        <dbReference type="ARBA" id="ARBA00022989"/>
    </source>
</evidence>
<keyword evidence="4 10" id="KW-0812">Transmembrane</keyword>
<dbReference type="Gene3D" id="3.40.1700.10">
    <property type="entry name" value="DNA integrity scanning protein, DisA, N-terminal domain"/>
    <property type="match status" value="1"/>
</dbReference>
<evidence type="ECO:0000256" key="5">
    <source>
        <dbReference type="ARBA" id="ARBA00022695"/>
    </source>
</evidence>
<evidence type="ECO:0000256" key="10">
    <source>
        <dbReference type="HAMAP-Rule" id="MF_01499"/>
    </source>
</evidence>
<keyword evidence="13" id="KW-1185">Reference proteome</keyword>
<organism evidence="12 13">
    <name type="scientific">Mucilaginibacter hurinus</name>
    <dbReference type="NCBI Taxonomy" id="2201324"/>
    <lineage>
        <taxon>Bacteria</taxon>
        <taxon>Pseudomonadati</taxon>
        <taxon>Bacteroidota</taxon>
        <taxon>Sphingobacteriia</taxon>
        <taxon>Sphingobacteriales</taxon>
        <taxon>Sphingobacteriaceae</taxon>
        <taxon>Mucilaginibacter</taxon>
    </lineage>
</organism>
<accession>A0A367GPJ7</accession>
<keyword evidence="9 10" id="KW-0472">Membrane</keyword>
<evidence type="ECO:0000259" key="11">
    <source>
        <dbReference type="PROSITE" id="PS51794"/>
    </source>
</evidence>
<keyword evidence="6 10" id="KW-0547">Nucleotide-binding</keyword>
<evidence type="ECO:0000256" key="6">
    <source>
        <dbReference type="ARBA" id="ARBA00022741"/>
    </source>
</evidence>
<evidence type="ECO:0000256" key="1">
    <source>
        <dbReference type="ARBA" id="ARBA00000877"/>
    </source>
</evidence>
<comment type="catalytic activity">
    <reaction evidence="1 10">
        <text>2 ATP = 3',3'-c-di-AMP + 2 diphosphate</text>
        <dbReference type="Rhea" id="RHEA:35655"/>
        <dbReference type="ChEBI" id="CHEBI:30616"/>
        <dbReference type="ChEBI" id="CHEBI:33019"/>
        <dbReference type="ChEBI" id="CHEBI:71500"/>
        <dbReference type="EC" id="2.7.7.85"/>
    </reaction>
</comment>
<dbReference type="Proteomes" id="UP000253209">
    <property type="component" value="Unassembled WGS sequence"/>
</dbReference>
<dbReference type="InterPro" id="IPR034701">
    <property type="entry name" value="CdaA"/>
</dbReference>
<sequence length="263" mass="29641">MQSFDFSLFNFTVFDVLDVLLVAFIIYQLYNLIRGTIAANIFIGLAVVCALYFVVEALKMKLLTGILGNFMSVGIIAIVVVFQQEIRRFLLLVGKNASLQRNRAWWQYFFGKAEAEKNNYARIKPIIDACKSMKQTRTGALIVFAKIYDEQFYQNSCELMDAKISKRLLESIFQKNSPLHDGAVIISENKIKSASCILPLTDKTDLPAQFGLRHRAGIGVTEANEATALIVSEETGEISYAKHGRVKMNISFAELEKLLNKDF</sequence>
<dbReference type="InterPro" id="IPR003390">
    <property type="entry name" value="DNA_integrity_scan_DisA_N"/>
</dbReference>
<dbReference type="AlphaFoldDB" id="A0A367GPJ7"/>
<dbReference type="InterPro" id="IPR050338">
    <property type="entry name" value="DisA"/>
</dbReference>
<feature type="transmembrane region" description="Helical" evidence="10">
    <location>
        <begin position="6"/>
        <end position="30"/>
    </location>
</feature>
<dbReference type="GO" id="GO:0006171">
    <property type="term" value="P:cAMP biosynthetic process"/>
    <property type="evidence" value="ECO:0007669"/>
    <property type="project" value="InterPro"/>
</dbReference>
<comment type="caution">
    <text evidence="10">Lacks conserved residue(s) required for the propagation of feature annotation.</text>
</comment>
<dbReference type="SUPFAM" id="SSF143597">
    <property type="entry name" value="YojJ-like"/>
    <property type="match status" value="1"/>
</dbReference>
<dbReference type="InterPro" id="IPR014046">
    <property type="entry name" value="C-di-AMP_synthase"/>
</dbReference>
<reference evidence="12 13" key="1">
    <citation type="submission" date="2018-05" db="EMBL/GenBank/DDBJ databases">
        <title>Mucilaginibacter hurinus sp. nov., isolated from briquette warehouse soil.</title>
        <authorList>
            <person name="Choi L."/>
        </authorList>
    </citation>
    <scope>NUCLEOTIDE SEQUENCE [LARGE SCALE GENOMIC DNA]</scope>
    <source>
        <strain evidence="12 13">ZR32</strain>
    </source>
</reference>
<dbReference type="EC" id="2.7.7.85" evidence="10"/>
<dbReference type="PANTHER" id="PTHR34185">
    <property type="entry name" value="DIADENYLATE CYCLASE"/>
    <property type="match status" value="1"/>
</dbReference>
<dbReference type="InterPro" id="IPR036888">
    <property type="entry name" value="DNA_integrity_DisA_N_sf"/>
</dbReference>
<dbReference type="GO" id="GO:0004016">
    <property type="term" value="F:adenylate cyclase activity"/>
    <property type="evidence" value="ECO:0007669"/>
    <property type="project" value="UniProtKB-UniRule"/>
</dbReference>
<keyword evidence="2 10" id="KW-1003">Cell membrane</keyword>
<dbReference type="Pfam" id="PF19293">
    <property type="entry name" value="CdaA_N"/>
    <property type="match status" value="1"/>
</dbReference>
<dbReference type="EMBL" id="QGDC01000003">
    <property type="protein sequence ID" value="RCH55412.1"/>
    <property type="molecule type" value="Genomic_DNA"/>
</dbReference>
<comment type="similarity">
    <text evidence="10">Belongs to the adenylate cyclase family. DacA/CdaA subfamily.</text>
</comment>
<dbReference type="GO" id="GO:0106408">
    <property type="term" value="F:diadenylate cyclase activity"/>
    <property type="evidence" value="ECO:0007669"/>
    <property type="project" value="UniProtKB-EC"/>
</dbReference>
<evidence type="ECO:0000313" key="12">
    <source>
        <dbReference type="EMBL" id="RCH55412.1"/>
    </source>
</evidence>